<dbReference type="Pfam" id="PF12697">
    <property type="entry name" value="Abhydrolase_6"/>
    <property type="match status" value="1"/>
</dbReference>
<protein>
    <submittedName>
        <fullName evidence="2">Pimeloyl-ACP methyl ester carboxylesterase</fullName>
    </submittedName>
</protein>
<evidence type="ECO:0000313" key="2">
    <source>
        <dbReference type="EMBL" id="MBB5189395.1"/>
    </source>
</evidence>
<dbReference type="GO" id="GO:0016020">
    <property type="term" value="C:membrane"/>
    <property type="evidence" value="ECO:0007669"/>
    <property type="project" value="TreeGrafter"/>
</dbReference>
<dbReference type="EMBL" id="JACHHN010000001">
    <property type="protein sequence ID" value="MBB5189395.1"/>
    <property type="molecule type" value="Genomic_DNA"/>
</dbReference>
<proteinExistence type="predicted"/>
<dbReference type="SUPFAM" id="SSF53474">
    <property type="entry name" value="alpha/beta-Hydrolases"/>
    <property type="match status" value="1"/>
</dbReference>
<evidence type="ECO:0000313" key="3">
    <source>
        <dbReference type="Proteomes" id="UP000543030"/>
    </source>
</evidence>
<dbReference type="InterPro" id="IPR050266">
    <property type="entry name" value="AB_hydrolase_sf"/>
</dbReference>
<dbReference type="RefSeq" id="WP_246428521.1">
    <property type="nucleotide sequence ID" value="NZ_JACHHN010000001.1"/>
</dbReference>
<dbReference type="InterPro" id="IPR000073">
    <property type="entry name" value="AB_hydrolase_1"/>
</dbReference>
<evidence type="ECO:0000259" key="1">
    <source>
        <dbReference type="Pfam" id="PF12697"/>
    </source>
</evidence>
<accession>A0A840R7Y5</accession>
<feature type="domain" description="AB hydrolase-1" evidence="1">
    <location>
        <begin position="5"/>
        <end position="112"/>
    </location>
</feature>
<dbReference type="Proteomes" id="UP000543030">
    <property type="component" value="Unassembled WGS sequence"/>
</dbReference>
<dbReference type="PANTHER" id="PTHR43798">
    <property type="entry name" value="MONOACYLGLYCEROL LIPASE"/>
    <property type="match status" value="1"/>
</dbReference>
<dbReference type="InterPro" id="IPR029058">
    <property type="entry name" value="AB_hydrolase_fold"/>
</dbReference>
<keyword evidence="3" id="KW-1185">Reference proteome</keyword>
<comment type="caution">
    <text evidence="2">The sequence shown here is derived from an EMBL/GenBank/DDBJ whole genome shotgun (WGS) entry which is preliminary data.</text>
</comment>
<reference evidence="2 3" key="1">
    <citation type="submission" date="2020-08" db="EMBL/GenBank/DDBJ databases">
        <title>Genomic Encyclopedia of Type Strains, Phase IV (KMG-IV): sequencing the most valuable type-strain genomes for metagenomic binning, comparative biology and taxonomic classification.</title>
        <authorList>
            <person name="Goeker M."/>
        </authorList>
    </citation>
    <scope>NUCLEOTIDE SEQUENCE [LARGE SCALE GENOMIC DNA]</scope>
    <source>
        <strain evidence="2 3">DSM 18233</strain>
    </source>
</reference>
<sequence length="202" mass="21337">MPDKILFLPGASGNTQFWQPVAQALPHPAEKIHMGWPGFGDTPPRPDVHGLADLAGLVKRELNGPTALVAQSMGGVVAVLAALQNPQQITHLVLTATSGGVDTARLGAQDWRAEFARNNPGLPDWFGSWQTDLSARLTTLAIPTLLLWGDADPISPVAVGEHLARLLPRAELHVFTGGDHGFANSMAADIAPLIARHLAPTA</sequence>
<organism evidence="2 3">
    <name type="scientific">Silvimonas terrae</name>
    <dbReference type="NCBI Taxonomy" id="300266"/>
    <lineage>
        <taxon>Bacteria</taxon>
        <taxon>Pseudomonadati</taxon>
        <taxon>Pseudomonadota</taxon>
        <taxon>Betaproteobacteria</taxon>
        <taxon>Neisseriales</taxon>
        <taxon>Chitinibacteraceae</taxon>
        <taxon>Silvimonas</taxon>
    </lineage>
</organism>
<name>A0A840R7Y5_9NEIS</name>
<dbReference type="AlphaFoldDB" id="A0A840R7Y5"/>
<dbReference type="Gene3D" id="3.40.50.1820">
    <property type="entry name" value="alpha/beta hydrolase"/>
    <property type="match status" value="2"/>
</dbReference>
<dbReference type="PANTHER" id="PTHR43798:SF33">
    <property type="entry name" value="HYDROLASE, PUTATIVE (AFU_ORTHOLOGUE AFUA_2G14860)-RELATED"/>
    <property type="match status" value="1"/>
</dbReference>
<gene>
    <name evidence="2" type="ORF">HNQ50_000105</name>
</gene>